<dbReference type="Gene3D" id="3.40.50.300">
    <property type="entry name" value="P-loop containing nucleotide triphosphate hydrolases"/>
    <property type="match status" value="1"/>
</dbReference>
<dbReference type="RefSeq" id="WP_020514360.1">
    <property type="nucleotide sequence ID" value="NZ_JBIAZU010000010.1"/>
</dbReference>
<feature type="domain" description="HTH luxR-type" evidence="1">
    <location>
        <begin position="720"/>
        <end position="785"/>
    </location>
</feature>
<evidence type="ECO:0000313" key="3">
    <source>
        <dbReference type="Proteomes" id="UP001602245"/>
    </source>
</evidence>
<dbReference type="Proteomes" id="UP001602245">
    <property type="component" value="Unassembled WGS sequence"/>
</dbReference>
<evidence type="ECO:0000313" key="2">
    <source>
        <dbReference type="EMBL" id="MFF5297065.1"/>
    </source>
</evidence>
<dbReference type="PRINTS" id="PR00038">
    <property type="entry name" value="HTHLUXR"/>
</dbReference>
<dbReference type="InterPro" id="IPR011990">
    <property type="entry name" value="TPR-like_helical_dom_sf"/>
</dbReference>
<dbReference type="Pfam" id="PF25872">
    <property type="entry name" value="HTH_77"/>
    <property type="match status" value="1"/>
</dbReference>
<dbReference type="Gene3D" id="1.10.10.10">
    <property type="entry name" value="Winged helix-like DNA-binding domain superfamily/Winged helix DNA-binding domain"/>
    <property type="match status" value="1"/>
</dbReference>
<dbReference type="PROSITE" id="PS50043">
    <property type="entry name" value="HTH_LUXR_2"/>
    <property type="match status" value="1"/>
</dbReference>
<keyword evidence="3" id="KW-1185">Reference proteome</keyword>
<dbReference type="PANTHER" id="PTHR47691">
    <property type="entry name" value="REGULATOR-RELATED"/>
    <property type="match status" value="1"/>
</dbReference>
<evidence type="ECO:0000259" key="1">
    <source>
        <dbReference type="PROSITE" id="PS50043"/>
    </source>
</evidence>
<keyword evidence="2" id="KW-0547">Nucleotide-binding</keyword>
<dbReference type="SUPFAM" id="SSF48452">
    <property type="entry name" value="TPR-like"/>
    <property type="match status" value="1"/>
</dbReference>
<dbReference type="InterPro" id="IPR000792">
    <property type="entry name" value="Tscrpt_reg_LuxR_C"/>
</dbReference>
<dbReference type="InterPro" id="IPR036388">
    <property type="entry name" value="WH-like_DNA-bd_sf"/>
</dbReference>
<proteinExistence type="predicted"/>
<dbReference type="PRINTS" id="PR00364">
    <property type="entry name" value="DISEASERSIST"/>
</dbReference>
<dbReference type="Gene3D" id="1.25.40.10">
    <property type="entry name" value="Tetratricopeptide repeat domain"/>
    <property type="match status" value="1"/>
</dbReference>
<dbReference type="CDD" id="cd06170">
    <property type="entry name" value="LuxR_C_like"/>
    <property type="match status" value="1"/>
</dbReference>
<dbReference type="InterPro" id="IPR027417">
    <property type="entry name" value="P-loop_NTPase"/>
</dbReference>
<dbReference type="PANTHER" id="PTHR47691:SF3">
    <property type="entry name" value="HTH-TYPE TRANSCRIPTIONAL REGULATOR RV0890C-RELATED"/>
    <property type="match status" value="1"/>
</dbReference>
<dbReference type="EMBL" id="JBIAZU010000010">
    <property type="protein sequence ID" value="MFF5297065.1"/>
    <property type="molecule type" value="Genomic_DNA"/>
</dbReference>
<name>A0ABW6WV83_9ACTN</name>
<dbReference type="GO" id="GO:0005524">
    <property type="term" value="F:ATP binding"/>
    <property type="evidence" value="ECO:0007669"/>
    <property type="project" value="UniProtKB-KW"/>
</dbReference>
<protein>
    <submittedName>
        <fullName evidence="2">ATP-binding protein</fullName>
    </submittedName>
</protein>
<gene>
    <name evidence="2" type="ORF">ACFY35_47180</name>
</gene>
<dbReference type="InterPro" id="IPR016032">
    <property type="entry name" value="Sig_transdc_resp-reg_C-effctor"/>
</dbReference>
<reference evidence="2 3" key="1">
    <citation type="submission" date="2024-10" db="EMBL/GenBank/DDBJ databases">
        <title>The Natural Products Discovery Center: Release of the First 8490 Sequenced Strains for Exploring Actinobacteria Biosynthetic Diversity.</title>
        <authorList>
            <person name="Kalkreuter E."/>
            <person name="Kautsar S.A."/>
            <person name="Yang D."/>
            <person name="Bader C.D."/>
            <person name="Teijaro C.N."/>
            <person name="Fluegel L."/>
            <person name="Davis C.M."/>
            <person name="Simpson J.R."/>
            <person name="Lauterbach L."/>
            <person name="Steele A.D."/>
            <person name="Gui C."/>
            <person name="Meng S."/>
            <person name="Li G."/>
            <person name="Viehrig K."/>
            <person name="Ye F."/>
            <person name="Su P."/>
            <person name="Kiefer A.F."/>
            <person name="Nichols A."/>
            <person name="Cepeda A.J."/>
            <person name="Yan W."/>
            <person name="Fan B."/>
            <person name="Jiang Y."/>
            <person name="Adhikari A."/>
            <person name="Zheng C.-J."/>
            <person name="Schuster L."/>
            <person name="Cowan T.M."/>
            <person name="Smanski M.J."/>
            <person name="Chevrette M.G."/>
            <person name="De Carvalho L.P.S."/>
            <person name="Shen B."/>
        </authorList>
    </citation>
    <scope>NUCLEOTIDE SEQUENCE [LARGE SCALE GENOMIC DNA]</scope>
    <source>
        <strain evidence="2 3">NPDC000087</strain>
    </source>
</reference>
<dbReference type="InterPro" id="IPR058852">
    <property type="entry name" value="HTH_77"/>
</dbReference>
<dbReference type="SMART" id="SM00421">
    <property type="entry name" value="HTH_LUXR"/>
    <property type="match status" value="1"/>
</dbReference>
<comment type="caution">
    <text evidence="2">The sequence shown here is derived from an EMBL/GenBank/DDBJ whole genome shotgun (WGS) entry which is preliminary data.</text>
</comment>
<sequence>MVRRGSTPARGNLPAELNSFVGRRRELAEVKRLTSEFRLVTLCGIGGVGKTRLARRVAAEVGRAFPDGVWFVDLAEVGRREQTAAPETSNREVLAHVVAAALGLRELSARAPAEALRDHLASRSLLVVLDNCEHVLPACATLAHTLLSACPGLRIIATSRELFGLIGEAAFSVPPLPVPDPAERPALADAIGSDSVALFTARAEALLPSFRLTVENYRAVVEVCHRLDGVPLAIELAAARLRVLTPEQIAARLTSRFALLNRGNREAPERQQTLWGCIDWSYELCEKPEQRLWARLSIFAGTFEMDAIEGICAGDDLADADLLDLTAALIDKSILSRDDRGAVVRYRLLESLRAYGREKLDEHGEELALAGRHRDWYEDLVVRAGREWIGERQAYWLRRLHQERGNLRAALDFCLREAGEPERALHILTCLPALYWWGRGMFNEGRGWLERALDRTAAPTPYRARALLLAARMAFAQGNLDGWQRLMNDGEDLGRRLGDASALSYATFIRGTVALFDDDLATAVRLLEKALTTLDGAGTAVRDQRLHLLFTLVAAVGLHGDQERAAALYRQVLADTEACGEGFHRSNAMWAFGLAAWRQGDLRTATENQQASLRLKRTSGLDDPLGTALCLEVLAWIETGREPGRAAVLLGAVDAQWSRHGSSINSYPHLVGHRKACERHTRHALEEPAFEDAYRRGRSLSYEESLAYALGERRPAAGPEPVGRIRLTSREHQVAVLVAGGLGNADIARRLVISQRTAESHVANILTKRGFTSRSQIAAWIGHPVE</sequence>
<accession>A0ABW6WV83</accession>
<dbReference type="Pfam" id="PF00196">
    <property type="entry name" value="GerE"/>
    <property type="match status" value="1"/>
</dbReference>
<dbReference type="SUPFAM" id="SSF52540">
    <property type="entry name" value="P-loop containing nucleoside triphosphate hydrolases"/>
    <property type="match status" value="1"/>
</dbReference>
<dbReference type="SUPFAM" id="SSF46894">
    <property type="entry name" value="C-terminal effector domain of the bipartite response regulators"/>
    <property type="match status" value="1"/>
</dbReference>
<organism evidence="2 3">
    <name type="scientific">Paractinoplanes globisporus</name>
    <dbReference type="NCBI Taxonomy" id="113565"/>
    <lineage>
        <taxon>Bacteria</taxon>
        <taxon>Bacillati</taxon>
        <taxon>Actinomycetota</taxon>
        <taxon>Actinomycetes</taxon>
        <taxon>Micromonosporales</taxon>
        <taxon>Micromonosporaceae</taxon>
        <taxon>Paractinoplanes</taxon>
    </lineage>
</organism>
<keyword evidence="2" id="KW-0067">ATP-binding</keyword>